<reference evidence="5" key="1">
    <citation type="journal article" date="2020" name="New Phytol.">
        <title>Comparative genomics reveals dynamic genome evolution in host specialist ectomycorrhizal fungi.</title>
        <authorList>
            <person name="Lofgren L.A."/>
            <person name="Nguyen N.H."/>
            <person name="Vilgalys R."/>
            <person name="Ruytinx J."/>
            <person name="Liao H.L."/>
            <person name="Branco S."/>
            <person name="Kuo A."/>
            <person name="LaButti K."/>
            <person name="Lipzen A."/>
            <person name="Andreopoulos W."/>
            <person name="Pangilinan J."/>
            <person name="Riley R."/>
            <person name="Hundley H."/>
            <person name="Na H."/>
            <person name="Barry K."/>
            <person name="Grigoriev I.V."/>
            <person name="Stajich J.E."/>
            <person name="Kennedy P.G."/>
        </authorList>
    </citation>
    <scope>NUCLEOTIDE SEQUENCE</scope>
    <source>
        <strain evidence="5">DOB743</strain>
    </source>
</reference>
<evidence type="ECO:0000256" key="1">
    <source>
        <dbReference type="ARBA" id="ARBA00022603"/>
    </source>
</evidence>
<dbReference type="PANTHER" id="PTHR43712:SF2">
    <property type="entry name" value="O-METHYLTRANSFERASE CICE"/>
    <property type="match status" value="1"/>
</dbReference>
<keyword evidence="1 5" id="KW-0489">Methyltransferase</keyword>
<dbReference type="GO" id="GO:0008171">
    <property type="term" value="F:O-methyltransferase activity"/>
    <property type="evidence" value="ECO:0007669"/>
    <property type="project" value="InterPro"/>
</dbReference>
<dbReference type="SUPFAM" id="SSF53335">
    <property type="entry name" value="S-adenosyl-L-methionine-dependent methyltransferases"/>
    <property type="match status" value="1"/>
</dbReference>
<keyword evidence="6" id="KW-1185">Reference proteome</keyword>
<dbReference type="Pfam" id="PF00891">
    <property type="entry name" value="Methyltransf_2"/>
    <property type="match status" value="1"/>
</dbReference>
<organism evidence="5 6">
    <name type="scientific">Suillus placidus</name>
    <dbReference type="NCBI Taxonomy" id="48579"/>
    <lineage>
        <taxon>Eukaryota</taxon>
        <taxon>Fungi</taxon>
        <taxon>Dikarya</taxon>
        <taxon>Basidiomycota</taxon>
        <taxon>Agaricomycotina</taxon>
        <taxon>Agaricomycetes</taxon>
        <taxon>Agaricomycetidae</taxon>
        <taxon>Boletales</taxon>
        <taxon>Suillineae</taxon>
        <taxon>Suillaceae</taxon>
        <taxon>Suillus</taxon>
    </lineage>
</organism>
<dbReference type="Proteomes" id="UP000714275">
    <property type="component" value="Unassembled WGS sequence"/>
</dbReference>
<proteinExistence type="predicted"/>
<dbReference type="InterPro" id="IPR001077">
    <property type="entry name" value="COMT_C"/>
</dbReference>
<protein>
    <submittedName>
        <fullName evidence="5">S-adenosyl-L-methionine-dependent methyltransferase</fullName>
    </submittedName>
</protein>
<sequence length="463" mass="51875">MTDLNELEVEALLVIINSSAREAMEEYKKTGHGVPGADSTAFHPLDLATDTLALRKAIRLLEGAYHQLSSVLAPPQHTVYNFVNNYTWACTDIAARARIADVLDQHPDGLSVDVLANTINLDKIKTTRVLRALALKGCFKEVEQEVFSNTRLSLILKSTSNAGCTVRSHHDLPKYGAILYDTMIDQEYARSHEVDKSPRLFSLRKEGIDSGYWEMDVSFRHGTAFLYLTIFHRVTRDIFQRGLVGHNEIFGSSAVLHHYPWDTVSSMVDIGSGIGGISIPLANTFPHLRITNQDLPEIVAQAQIAWEKDAPEAMRDGRVEFVPFNFLEESPVVGKDAYYLRNILHDWPDAESTTILRNIRKVMGPNSRVLIHDCVLFHSHTVEEPGVGTIEFSKHKAPGPMLLNFGAGNDTAYQQDMAMWLIFNTKERTLNELKIIGANAGLVLTRVYDLVDTMVIEFRTAQD</sequence>
<dbReference type="EMBL" id="JABBWD010000024">
    <property type="protein sequence ID" value="KAG1776816.1"/>
    <property type="molecule type" value="Genomic_DNA"/>
</dbReference>
<dbReference type="InterPro" id="IPR029063">
    <property type="entry name" value="SAM-dependent_MTases_sf"/>
</dbReference>
<dbReference type="InterPro" id="IPR036390">
    <property type="entry name" value="WH_DNA-bd_sf"/>
</dbReference>
<dbReference type="GO" id="GO:0032259">
    <property type="term" value="P:methylation"/>
    <property type="evidence" value="ECO:0007669"/>
    <property type="project" value="UniProtKB-KW"/>
</dbReference>
<dbReference type="Gene3D" id="3.40.50.150">
    <property type="entry name" value="Vaccinia Virus protein VP39"/>
    <property type="match status" value="1"/>
</dbReference>
<evidence type="ECO:0000313" key="5">
    <source>
        <dbReference type="EMBL" id="KAG1776816.1"/>
    </source>
</evidence>
<evidence type="ECO:0000256" key="3">
    <source>
        <dbReference type="ARBA" id="ARBA00022691"/>
    </source>
</evidence>
<comment type="caution">
    <text evidence="5">The sequence shown here is derived from an EMBL/GenBank/DDBJ whole genome shotgun (WGS) entry which is preliminary data.</text>
</comment>
<dbReference type="SUPFAM" id="SSF46785">
    <property type="entry name" value="Winged helix' DNA-binding domain"/>
    <property type="match status" value="1"/>
</dbReference>
<keyword evidence="2" id="KW-0808">Transferase</keyword>
<keyword evidence="3" id="KW-0949">S-adenosyl-L-methionine</keyword>
<dbReference type="Gene3D" id="1.10.10.10">
    <property type="entry name" value="Winged helix-like DNA-binding domain superfamily/Winged helix DNA-binding domain"/>
    <property type="match status" value="1"/>
</dbReference>
<evidence type="ECO:0000313" key="6">
    <source>
        <dbReference type="Proteomes" id="UP000714275"/>
    </source>
</evidence>
<feature type="domain" description="O-methyltransferase C-terminal" evidence="4">
    <location>
        <begin position="235"/>
        <end position="377"/>
    </location>
</feature>
<dbReference type="PROSITE" id="PS51683">
    <property type="entry name" value="SAM_OMT_II"/>
    <property type="match status" value="1"/>
</dbReference>
<evidence type="ECO:0000256" key="2">
    <source>
        <dbReference type="ARBA" id="ARBA00022679"/>
    </source>
</evidence>
<dbReference type="InterPro" id="IPR016461">
    <property type="entry name" value="COMT-like"/>
</dbReference>
<dbReference type="InterPro" id="IPR036388">
    <property type="entry name" value="WH-like_DNA-bd_sf"/>
</dbReference>
<name>A0A9P6ZVY9_9AGAM</name>
<evidence type="ECO:0000259" key="4">
    <source>
        <dbReference type="Pfam" id="PF00891"/>
    </source>
</evidence>
<accession>A0A9P6ZVY9</accession>
<gene>
    <name evidence="5" type="ORF">EV702DRAFT_1197848</name>
</gene>
<dbReference type="AlphaFoldDB" id="A0A9P6ZVY9"/>
<dbReference type="PANTHER" id="PTHR43712">
    <property type="entry name" value="PUTATIVE (AFU_ORTHOLOGUE AFUA_4G14580)-RELATED"/>
    <property type="match status" value="1"/>
</dbReference>
<dbReference type="OrthoDB" id="2410195at2759"/>